<organism evidence="1 2">
    <name type="scientific">Croceibacterium selenioxidans</name>
    <dbReference type="NCBI Taxonomy" id="2838833"/>
    <lineage>
        <taxon>Bacteria</taxon>
        <taxon>Pseudomonadati</taxon>
        <taxon>Pseudomonadota</taxon>
        <taxon>Alphaproteobacteria</taxon>
        <taxon>Sphingomonadales</taxon>
        <taxon>Erythrobacteraceae</taxon>
        <taxon>Croceibacterium</taxon>
    </lineage>
</organism>
<sequence length="324" mass="34439">MAEWLIEEGIGEHRAIQLDGDHIVAARIDWPGGLAAGLVEDAILVSRAAGSRRGTVRFANGEEALVDKLPASASEGSSIRVEVTRTAIGERGRRKLARARPTDSPGQAAPSLAERLRNDGDVVRVVPAFPESDLSDLLAEAFEAEVAFPGGSLQFSPTPAMLLIDIDGTLDPRALALAAVKPLAEALRRFDAGGSIGIDFPTLPGKADRRAVDEALDQALGGWPHERTAMNGFGFVQLIARQERPSLLHRATFQRAGLAARSLLRQAQGLQGAGSLLLSGHPALGAQLRPEWLTELARRTGREVSWEADPALAIAAPQAQLVPR</sequence>
<dbReference type="RefSeq" id="WP_214535691.1">
    <property type="nucleotide sequence ID" value="NZ_JAHFVK010000001.1"/>
</dbReference>
<evidence type="ECO:0000313" key="1">
    <source>
        <dbReference type="EMBL" id="MBT2134369.1"/>
    </source>
</evidence>
<evidence type="ECO:0000313" key="2">
    <source>
        <dbReference type="Proteomes" id="UP000811255"/>
    </source>
</evidence>
<name>A0ABS5W3U1_9SPHN</name>
<reference evidence="1 2" key="1">
    <citation type="submission" date="2021-05" db="EMBL/GenBank/DDBJ databases">
        <title>Croceibacterium sp. LX-88 genome sequence.</title>
        <authorList>
            <person name="Luo X."/>
        </authorList>
    </citation>
    <scope>NUCLEOTIDE SEQUENCE [LARGE SCALE GENOMIC DNA]</scope>
    <source>
        <strain evidence="1 2">LX-88</strain>
    </source>
</reference>
<dbReference type="Proteomes" id="UP000811255">
    <property type="component" value="Unassembled WGS sequence"/>
</dbReference>
<dbReference type="EMBL" id="JAHFVK010000001">
    <property type="protein sequence ID" value="MBT2134369.1"/>
    <property type="molecule type" value="Genomic_DNA"/>
</dbReference>
<comment type="caution">
    <text evidence="1">The sequence shown here is derived from an EMBL/GenBank/DDBJ whole genome shotgun (WGS) entry which is preliminary data.</text>
</comment>
<protein>
    <submittedName>
        <fullName evidence="1">Ribonuclease</fullName>
    </submittedName>
</protein>
<proteinExistence type="predicted"/>
<accession>A0ABS5W3U1</accession>
<gene>
    <name evidence="1" type="ORF">KK137_08495</name>
</gene>
<keyword evidence="2" id="KW-1185">Reference proteome</keyword>